<proteinExistence type="predicted"/>
<dbReference type="EMBL" id="BK032598">
    <property type="protein sequence ID" value="DAF50615.1"/>
    <property type="molecule type" value="Genomic_DNA"/>
</dbReference>
<accession>A0A8S5SIX3</accession>
<name>A0A8S5SIX3_9VIRU</name>
<organism evidence="1">
    <name type="scientific">Phage sp. ctqZP6</name>
    <dbReference type="NCBI Taxonomy" id="2828010"/>
    <lineage>
        <taxon>Viruses</taxon>
    </lineage>
</organism>
<sequence>MCLINIPIKLLVKCLRVKRVNSFSKSLFGK</sequence>
<protein>
    <submittedName>
        <fullName evidence="1">Uncharacterized protein</fullName>
    </submittedName>
</protein>
<evidence type="ECO:0000313" key="1">
    <source>
        <dbReference type="EMBL" id="DAF50615.1"/>
    </source>
</evidence>
<reference evidence="1" key="1">
    <citation type="journal article" date="2021" name="Proc. Natl. Acad. Sci. U.S.A.">
        <title>A Catalog of Tens of Thousands of Viruses from Human Metagenomes Reveals Hidden Associations with Chronic Diseases.</title>
        <authorList>
            <person name="Tisza M.J."/>
            <person name="Buck C.B."/>
        </authorList>
    </citation>
    <scope>NUCLEOTIDE SEQUENCE</scope>
    <source>
        <strain evidence="1">CtqZP6</strain>
    </source>
</reference>